<feature type="region of interest" description="Disordered" evidence="1">
    <location>
        <begin position="161"/>
        <end position="195"/>
    </location>
</feature>
<keyword evidence="3" id="KW-1185">Reference proteome</keyword>
<accession>A0A2H3DBW3</accession>
<evidence type="ECO:0000313" key="2">
    <source>
        <dbReference type="EMBL" id="PBK84976.1"/>
    </source>
</evidence>
<name>A0A2H3DBW3_ARMGA</name>
<proteinExistence type="predicted"/>
<feature type="compositionally biased region" description="Acidic residues" evidence="1">
    <location>
        <begin position="161"/>
        <end position="178"/>
    </location>
</feature>
<dbReference type="AlphaFoldDB" id="A0A2H3DBW3"/>
<protein>
    <submittedName>
        <fullName evidence="2">Uncharacterized protein</fullName>
    </submittedName>
</protein>
<organism evidence="2 3">
    <name type="scientific">Armillaria gallica</name>
    <name type="common">Bulbous honey fungus</name>
    <name type="synonym">Armillaria bulbosa</name>
    <dbReference type="NCBI Taxonomy" id="47427"/>
    <lineage>
        <taxon>Eukaryota</taxon>
        <taxon>Fungi</taxon>
        <taxon>Dikarya</taxon>
        <taxon>Basidiomycota</taxon>
        <taxon>Agaricomycotina</taxon>
        <taxon>Agaricomycetes</taxon>
        <taxon>Agaricomycetidae</taxon>
        <taxon>Agaricales</taxon>
        <taxon>Marasmiineae</taxon>
        <taxon>Physalacriaceae</taxon>
        <taxon>Armillaria</taxon>
    </lineage>
</organism>
<evidence type="ECO:0000256" key="1">
    <source>
        <dbReference type="SAM" id="MobiDB-lite"/>
    </source>
</evidence>
<sequence length="399" mass="44814">MSDNSRLSTDDNNEEGDGNEYPGKFAWYLFEYHLLTVPVSTYNDSCSIRYKVKLLENFPTLQAGEKQRSNAVRKHVNGIFHAHELSVLGEILGYAIRSVKRNKRTLDFKVVAGELRAKNFTVTWTIPRSSDKDMPLDSVDAFEDMVQQAEKKAKPEVALELVEDDDEDEEGDSSDDAEETGRSKKKKKTSKLTPERTAHELEIEDEIVNLQTVHLCHDVECRNYGKLCWPDAISGKHIFLTATHLDTWAAAIVEKVAQVDINHAPDTRMFQLSHTAADNALLQRCKANSAITSAPSVTLPMNFIFPNLADLLGAQAQRPLPLEPSQKVNFAPKIDLATFCARYSLSEDIQLKLSLYQVTGLHTLAYLSNEILSTEAFLCPAQLGDIRDAENQWKHSVNH</sequence>
<reference evidence="3" key="1">
    <citation type="journal article" date="2017" name="Nat. Ecol. Evol.">
        <title>Genome expansion and lineage-specific genetic innovations in the forest pathogenic fungi Armillaria.</title>
        <authorList>
            <person name="Sipos G."/>
            <person name="Prasanna A.N."/>
            <person name="Walter M.C."/>
            <person name="O'Connor E."/>
            <person name="Balint B."/>
            <person name="Krizsan K."/>
            <person name="Kiss B."/>
            <person name="Hess J."/>
            <person name="Varga T."/>
            <person name="Slot J."/>
            <person name="Riley R."/>
            <person name="Boka B."/>
            <person name="Rigling D."/>
            <person name="Barry K."/>
            <person name="Lee J."/>
            <person name="Mihaltcheva S."/>
            <person name="LaButti K."/>
            <person name="Lipzen A."/>
            <person name="Waldron R."/>
            <person name="Moloney N.M."/>
            <person name="Sperisen C."/>
            <person name="Kredics L."/>
            <person name="Vagvoelgyi C."/>
            <person name="Patrignani A."/>
            <person name="Fitzpatrick D."/>
            <person name="Nagy I."/>
            <person name="Doyle S."/>
            <person name="Anderson J.B."/>
            <person name="Grigoriev I.V."/>
            <person name="Gueldener U."/>
            <person name="Muensterkoetter M."/>
            <person name="Nagy L.G."/>
        </authorList>
    </citation>
    <scope>NUCLEOTIDE SEQUENCE [LARGE SCALE GENOMIC DNA]</scope>
    <source>
        <strain evidence="3">Ar21-2</strain>
    </source>
</reference>
<dbReference type="Proteomes" id="UP000217790">
    <property type="component" value="Unassembled WGS sequence"/>
</dbReference>
<evidence type="ECO:0000313" key="3">
    <source>
        <dbReference type="Proteomes" id="UP000217790"/>
    </source>
</evidence>
<dbReference type="OrthoDB" id="2965364at2759"/>
<gene>
    <name evidence="2" type="ORF">ARMGADRAFT_1087878</name>
</gene>
<dbReference type="InParanoid" id="A0A2H3DBW3"/>
<dbReference type="EMBL" id="KZ293694">
    <property type="protein sequence ID" value="PBK84976.1"/>
    <property type="molecule type" value="Genomic_DNA"/>
</dbReference>